<dbReference type="EMBL" id="JANFVX010000004">
    <property type="protein sequence ID" value="MCW0343341.1"/>
    <property type="molecule type" value="Genomic_DNA"/>
</dbReference>
<sequence>MPPTLVVLSNLVEILESLRNKVPFPTLYLPEVQRWLKVSDDCCLETRMTDELSLSFHLFISTHYRFHSAPTPAKTFAS</sequence>
<evidence type="ECO:0000313" key="1">
    <source>
        <dbReference type="EMBL" id="MCW0343341.1"/>
    </source>
</evidence>
<name>A0AAJ1CZ13_PANAN</name>
<dbReference type="RefSeq" id="WP_058706781.1">
    <property type="nucleotide sequence ID" value="NZ_CP060819.1"/>
</dbReference>
<proteinExistence type="predicted"/>
<protein>
    <submittedName>
        <fullName evidence="1">Uncharacterized protein</fullName>
    </submittedName>
</protein>
<comment type="caution">
    <text evidence="1">The sequence shown here is derived from an EMBL/GenBank/DDBJ whole genome shotgun (WGS) entry which is preliminary data.</text>
</comment>
<reference evidence="1" key="1">
    <citation type="submission" date="2022-06" db="EMBL/GenBank/DDBJ databases">
        <title>Dynamics of rice microbiomes reveals core vertical transmitted seed endophytes.</title>
        <authorList>
            <person name="Liao K."/>
            <person name="Zhang X."/>
        </authorList>
    </citation>
    <scope>NUCLEOTIDE SEQUENCE</scope>
    <source>
        <strain evidence="1">JT1-17</strain>
    </source>
</reference>
<gene>
    <name evidence="1" type="ORF">NB703_001434</name>
</gene>
<evidence type="ECO:0000313" key="2">
    <source>
        <dbReference type="Proteomes" id="UP001208888"/>
    </source>
</evidence>
<organism evidence="1 2">
    <name type="scientific">Pantoea ananas</name>
    <name type="common">Erwinia uredovora</name>
    <dbReference type="NCBI Taxonomy" id="553"/>
    <lineage>
        <taxon>Bacteria</taxon>
        <taxon>Pseudomonadati</taxon>
        <taxon>Pseudomonadota</taxon>
        <taxon>Gammaproteobacteria</taxon>
        <taxon>Enterobacterales</taxon>
        <taxon>Erwiniaceae</taxon>
        <taxon>Pantoea</taxon>
    </lineage>
</organism>
<dbReference type="AlphaFoldDB" id="A0AAJ1CZ13"/>
<dbReference type="Proteomes" id="UP001208888">
    <property type="component" value="Unassembled WGS sequence"/>
</dbReference>
<accession>A0AAJ1CZ13</accession>